<name>A0A058ZQZ5_9RHOB</name>
<dbReference type="AlphaFoldDB" id="A0A058ZQZ5"/>
<evidence type="ECO:0000313" key="3">
    <source>
        <dbReference type="Proteomes" id="UP000024836"/>
    </source>
</evidence>
<keyword evidence="1" id="KW-0732">Signal</keyword>
<feature type="chain" id="PRO_5001567206" description="DUF3887 domain-containing protein" evidence="1">
    <location>
        <begin position="23"/>
        <end position="139"/>
    </location>
</feature>
<sequence>MLRNFLIALFVAVIVMPGQPMAQDVPFATRESFYEFVDSHMAKRDFGTQVSRLGGADEYSPEEIVAADAQLKRALPYALTGKAVLRTREMQAGFREELVVYWGEQGYLWCYFLLHEREEGLLVVRFNYNTSSDVIFELF</sequence>
<evidence type="ECO:0008006" key="4">
    <source>
        <dbReference type="Google" id="ProtNLM"/>
    </source>
</evidence>
<proteinExistence type="predicted"/>
<evidence type="ECO:0000313" key="2">
    <source>
        <dbReference type="EMBL" id="KCV83650.1"/>
    </source>
</evidence>
<reference evidence="2 3" key="1">
    <citation type="submission" date="2013-04" db="EMBL/GenBank/DDBJ databases">
        <title>Shimia sp. 22II-S11-Z10 Genome Sequencing.</title>
        <authorList>
            <person name="Lai Q."/>
            <person name="Li G."/>
            <person name="Shao Z."/>
        </authorList>
    </citation>
    <scope>NUCLEOTIDE SEQUENCE [LARGE SCALE GENOMIC DNA]</scope>
    <source>
        <strain evidence="3">22II-S11-Z10</strain>
    </source>
</reference>
<evidence type="ECO:0000256" key="1">
    <source>
        <dbReference type="SAM" id="SignalP"/>
    </source>
</evidence>
<accession>A0A058ZQZ5</accession>
<organism evidence="2 3">
    <name type="scientific">Actibacterium atlanticum</name>
    <dbReference type="NCBI Taxonomy" id="1461693"/>
    <lineage>
        <taxon>Bacteria</taxon>
        <taxon>Pseudomonadati</taxon>
        <taxon>Pseudomonadota</taxon>
        <taxon>Alphaproteobacteria</taxon>
        <taxon>Rhodobacterales</taxon>
        <taxon>Roseobacteraceae</taxon>
        <taxon>Actibacterium</taxon>
    </lineage>
</organism>
<dbReference type="STRING" id="1461693.ATO10_02780"/>
<dbReference type="RefSeq" id="WP_035247703.1">
    <property type="nucleotide sequence ID" value="NZ_AQQY01000001.1"/>
</dbReference>
<feature type="signal peptide" evidence="1">
    <location>
        <begin position="1"/>
        <end position="22"/>
    </location>
</feature>
<protein>
    <recommendedName>
        <fullName evidence="4">DUF3887 domain-containing protein</fullName>
    </recommendedName>
</protein>
<dbReference type="EMBL" id="AQQY01000001">
    <property type="protein sequence ID" value="KCV83650.1"/>
    <property type="molecule type" value="Genomic_DNA"/>
</dbReference>
<keyword evidence="3" id="KW-1185">Reference proteome</keyword>
<dbReference type="eggNOG" id="ENOG50332PW">
    <property type="taxonomic scope" value="Bacteria"/>
</dbReference>
<dbReference type="OrthoDB" id="7742632at2"/>
<gene>
    <name evidence="2" type="ORF">ATO10_02780</name>
</gene>
<comment type="caution">
    <text evidence="2">The sequence shown here is derived from an EMBL/GenBank/DDBJ whole genome shotgun (WGS) entry which is preliminary data.</text>
</comment>
<dbReference type="Proteomes" id="UP000024836">
    <property type="component" value="Unassembled WGS sequence"/>
</dbReference>